<dbReference type="Proteomes" id="UP000717996">
    <property type="component" value="Unassembled WGS sequence"/>
</dbReference>
<sequence>MAPRALTPPPAPRVVPAPSVRFLTMATGSMPVAKPTPMETIRSASSGCMRMRETISATSTKTLTRAVSSN</sequence>
<dbReference type="EMBL" id="JAANIT010015090">
    <property type="protein sequence ID" value="KAG1520999.1"/>
    <property type="molecule type" value="Genomic_DNA"/>
</dbReference>
<name>A0A9P7BYK3_RHIOR</name>
<accession>A0A9P7BYK3</accession>
<organism evidence="1 2">
    <name type="scientific">Rhizopus oryzae</name>
    <name type="common">Mucormycosis agent</name>
    <name type="synonym">Rhizopus arrhizus var. delemar</name>
    <dbReference type="NCBI Taxonomy" id="64495"/>
    <lineage>
        <taxon>Eukaryota</taxon>
        <taxon>Fungi</taxon>
        <taxon>Fungi incertae sedis</taxon>
        <taxon>Mucoromycota</taxon>
        <taxon>Mucoromycotina</taxon>
        <taxon>Mucoromycetes</taxon>
        <taxon>Mucorales</taxon>
        <taxon>Mucorineae</taxon>
        <taxon>Rhizopodaceae</taxon>
        <taxon>Rhizopus</taxon>
    </lineage>
</organism>
<evidence type="ECO:0000313" key="1">
    <source>
        <dbReference type="EMBL" id="KAG1520999.1"/>
    </source>
</evidence>
<reference evidence="1" key="1">
    <citation type="journal article" date="2020" name="Microb. Genom.">
        <title>Genetic diversity of clinical and environmental Mucorales isolates obtained from an investigation of mucormycosis cases among solid organ transplant recipients.</title>
        <authorList>
            <person name="Nguyen M.H."/>
            <person name="Kaul D."/>
            <person name="Muto C."/>
            <person name="Cheng S.J."/>
            <person name="Richter R.A."/>
            <person name="Bruno V.M."/>
            <person name="Liu G."/>
            <person name="Beyhan S."/>
            <person name="Sundermann A.J."/>
            <person name="Mounaud S."/>
            <person name="Pasculle A.W."/>
            <person name="Nierman W.C."/>
            <person name="Driscoll E."/>
            <person name="Cumbie R."/>
            <person name="Clancy C.J."/>
            <person name="Dupont C.L."/>
        </authorList>
    </citation>
    <scope>NUCLEOTIDE SEQUENCE</scope>
    <source>
        <strain evidence="1">GL16</strain>
    </source>
</reference>
<proteinExistence type="predicted"/>
<dbReference type="AlphaFoldDB" id="A0A9P7BYK3"/>
<comment type="caution">
    <text evidence="1">The sequence shown here is derived from an EMBL/GenBank/DDBJ whole genome shotgun (WGS) entry which is preliminary data.</text>
</comment>
<evidence type="ECO:0000313" key="2">
    <source>
        <dbReference type="Proteomes" id="UP000717996"/>
    </source>
</evidence>
<protein>
    <submittedName>
        <fullName evidence="1">Uncharacterized protein</fullName>
    </submittedName>
</protein>
<gene>
    <name evidence="1" type="ORF">G6F51_014710</name>
</gene>